<dbReference type="AlphaFoldDB" id="A0A9D2PCE5"/>
<evidence type="ECO:0000313" key="2">
    <source>
        <dbReference type="Proteomes" id="UP000823883"/>
    </source>
</evidence>
<name>A0A9D2PCE5_9FIRM</name>
<reference evidence="1" key="2">
    <citation type="submission" date="2021-04" db="EMBL/GenBank/DDBJ databases">
        <authorList>
            <person name="Gilroy R."/>
        </authorList>
    </citation>
    <scope>NUCLEOTIDE SEQUENCE</scope>
    <source>
        <strain evidence="1">CHK183-5548</strain>
    </source>
</reference>
<evidence type="ECO:0000313" key="1">
    <source>
        <dbReference type="EMBL" id="HJC47063.1"/>
    </source>
</evidence>
<comment type="caution">
    <text evidence="1">The sequence shown here is derived from an EMBL/GenBank/DDBJ whole genome shotgun (WGS) entry which is preliminary data.</text>
</comment>
<proteinExistence type="predicted"/>
<dbReference type="Proteomes" id="UP000823883">
    <property type="component" value="Unassembled WGS sequence"/>
</dbReference>
<accession>A0A9D2PCE5</accession>
<dbReference type="EMBL" id="DWWL01000021">
    <property type="protein sequence ID" value="HJC47063.1"/>
    <property type="molecule type" value="Genomic_DNA"/>
</dbReference>
<gene>
    <name evidence="1" type="ORF">IAA04_03310</name>
</gene>
<organism evidence="1 2">
    <name type="scientific">Candidatus Lachnoclostridium pullistercoris</name>
    <dbReference type="NCBI Taxonomy" id="2838632"/>
    <lineage>
        <taxon>Bacteria</taxon>
        <taxon>Bacillati</taxon>
        <taxon>Bacillota</taxon>
        <taxon>Clostridia</taxon>
        <taxon>Lachnospirales</taxon>
        <taxon>Lachnospiraceae</taxon>
    </lineage>
</organism>
<reference evidence="1" key="1">
    <citation type="journal article" date="2021" name="PeerJ">
        <title>Extensive microbial diversity within the chicken gut microbiome revealed by metagenomics and culture.</title>
        <authorList>
            <person name="Gilroy R."/>
            <person name="Ravi A."/>
            <person name="Getino M."/>
            <person name="Pursley I."/>
            <person name="Horton D.L."/>
            <person name="Alikhan N.F."/>
            <person name="Baker D."/>
            <person name="Gharbi K."/>
            <person name="Hall N."/>
            <person name="Watson M."/>
            <person name="Adriaenssens E.M."/>
            <person name="Foster-Nyarko E."/>
            <person name="Jarju S."/>
            <person name="Secka A."/>
            <person name="Antonio M."/>
            <person name="Oren A."/>
            <person name="Chaudhuri R.R."/>
            <person name="La Ragione R."/>
            <person name="Hildebrand F."/>
            <person name="Pallen M.J."/>
        </authorList>
    </citation>
    <scope>NUCLEOTIDE SEQUENCE</scope>
    <source>
        <strain evidence="1">CHK183-5548</strain>
    </source>
</reference>
<protein>
    <submittedName>
        <fullName evidence="1">Uncharacterized protein</fullName>
    </submittedName>
</protein>
<sequence>MVTNLGEIEILVNGKEVQYDCIELNNQGYCFKVEKRFKLVCNIPKEYENNIDIRCAVKIRDNIQAESGSETGENLALLSWYWGNCKLSIGTKGDLKGIKYIYEKNALRLIMAQNSGQVIFYTAWIDKSKPEQEDICTWFAADPAYDE</sequence>